<evidence type="ECO:0000313" key="9">
    <source>
        <dbReference type="Proteomes" id="UP000664859"/>
    </source>
</evidence>
<dbReference type="SUPFAM" id="SSF57850">
    <property type="entry name" value="RING/U-box"/>
    <property type="match status" value="1"/>
</dbReference>
<protein>
    <recommendedName>
        <fullName evidence="7">RING-type domain-containing protein</fullName>
    </recommendedName>
</protein>
<dbReference type="Pfam" id="PF13920">
    <property type="entry name" value="zf-C3HC4_3"/>
    <property type="match status" value="1"/>
</dbReference>
<dbReference type="Proteomes" id="UP000664859">
    <property type="component" value="Unassembled WGS sequence"/>
</dbReference>
<dbReference type="SMART" id="SM00184">
    <property type="entry name" value="RING"/>
    <property type="match status" value="1"/>
</dbReference>
<organism evidence="8 9">
    <name type="scientific">Tribonema minus</name>
    <dbReference type="NCBI Taxonomy" id="303371"/>
    <lineage>
        <taxon>Eukaryota</taxon>
        <taxon>Sar</taxon>
        <taxon>Stramenopiles</taxon>
        <taxon>Ochrophyta</taxon>
        <taxon>PX clade</taxon>
        <taxon>Xanthophyceae</taxon>
        <taxon>Tribonematales</taxon>
        <taxon>Tribonemataceae</taxon>
        <taxon>Tribonema</taxon>
    </lineage>
</organism>
<accession>A0A836CE73</accession>
<dbReference type="GO" id="GO:0061630">
    <property type="term" value="F:ubiquitin protein ligase activity"/>
    <property type="evidence" value="ECO:0007669"/>
    <property type="project" value="TreeGrafter"/>
</dbReference>
<dbReference type="InterPro" id="IPR013083">
    <property type="entry name" value="Znf_RING/FYVE/PHD"/>
</dbReference>
<dbReference type="PANTHER" id="PTHR46858:SF5">
    <property type="entry name" value="E3 UBIQUITIN-PROTEIN LIGASE APD1-RELATED"/>
    <property type="match status" value="1"/>
</dbReference>
<dbReference type="OrthoDB" id="207033at2759"/>
<keyword evidence="6" id="KW-0812">Transmembrane</keyword>
<evidence type="ECO:0000256" key="3">
    <source>
        <dbReference type="ARBA" id="ARBA00022833"/>
    </source>
</evidence>
<dbReference type="AlphaFoldDB" id="A0A836CE73"/>
<evidence type="ECO:0000256" key="4">
    <source>
        <dbReference type="PROSITE-ProRule" id="PRU00175"/>
    </source>
</evidence>
<dbReference type="PANTHER" id="PTHR46858">
    <property type="entry name" value="OS05G0521000 PROTEIN"/>
    <property type="match status" value="1"/>
</dbReference>
<comment type="caution">
    <text evidence="8">The sequence shown here is derived from an EMBL/GenBank/DDBJ whole genome shotgun (WGS) entry which is preliminary data.</text>
</comment>
<dbReference type="PROSITE" id="PS50089">
    <property type="entry name" value="ZF_RING_2"/>
    <property type="match status" value="1"/>
</dbReference>
<keyword evidence="1" id="KW-0479">Metal-binding</keyword>
<feature type="compositionally biased region" description="Gly residues" evidence="5">
    <location>
        <begin position="544"/>
        <end position="559"/>
    </location>
</feature>
<feature type="domain" description="RING-type" evidence="7">
    <location>
        <begin position="419"/>
        <end position="460"/>
    </location>
</feature>
<keyword evidence="2 4" id="KW-0863">Zinc-finger</keyword>
<feature type="region of interest" description="Disordered" evidence="5">
    <location>
        <begin position="516"/>
        <end position="566"/>
    </location>
</feature>
<feature type="transmembrane region" description="Helical" evidence="6">
    <location>
        <begin position="67"/>
        <end position="85"/>
    </location>
</feature>
<feature type="transmembrane region" description="Helical" evidence="6">
    <location>
        <begin position="209"/>
        <end position="239"/>
    </location>
</feature>
<gene>
    <name evidence="8" type="ORF">JKP88DRAFT_348857</name>
</gene>
<dbReference type="GO" id="GO:0016567">
    <property type="term" value="P:protein ubiquitination"/>
    <property type="evidence" value="ECO:0007669"/>
    <property type="project" value="TreeGrafter"/>
</dbReference>
<evidence type="ECO:0000256" key="5">
    <source>
        <dbReference type="SAM" id="MobiDB-lite"/>
    </source>
</evidence>
<feature type="transmembrane region" description="Helical" evidence="6">
    <location>
        <begin position="35"/>
        <end position="61"/>
    </location>
</feature>
<keyword evidence="6" id="KW-1133">Transmembrane helix</keyword>
<reference evidence="8" key="1">
    <citation type="submission" date="2021-02" db="EMBL/GenBank/DDBJ databases">
        <title>First Annotated Genome of the Yellow-green Alga Tribonema minus.</title>
        <authorList>
            <person name="Mahan K.M."/>
        </authorList>
    </citation>
    <scope>NUCLEOTIDE SEQUENCE</scope>
    <source>
        <strain evidence="8">UTEX B ZZ1240</strain>
    </source>
</reference>
<evidence type="ECO:0000256" key="6">
    <source>
        <dbReference type="SAM" id="Phobius"/>
    </source>
</evidence>
<sequence>MDLPAALNLSAERRERLLNRANREMHDANLSEPRYWWSGVATITAELLLYDLFLILLLVKLDMDPELPWFVVALPIWITITQAAIRDVVRYTLRREAARMTAHYLAFRIGHDVCINVAVLTSVLRLGGAIPASVPWVVVLVPLWVDAVACSTYLALAPVPPHLDDVAARDYRGNMWNAALFHLGAFGLQAGLIATKVDGILHGSWSNVFIPAFLALIVLVIALAGTTLHLMGVFCPMCLRLPSLSRPQRVIFASLALLALLAWMWLVCIFQAFEELVSALSEPKGPPPEAVDDILLPLITVVSVTVVFLPLLVATLVAAGVSEAGLAAGGAGGAGEAASLRPMAGPVMIVRQSSTYFKRATESLLDASAAAAEGDLEAHWGGEVAGDERPGAAAAAAPAAAAAAAEGEPKGASFADKLCYVCEGRPANAVLLECGHAGICYECGQGLVKQRRERSCPICRVTIEHIVRLPDHARCRIGQPVQSQEGMSVSVAPPPPTPGVPEAASIPPALAAALQNPPQAAAGAQQGAAGDAAAAAGGEAAAQDGGGDVVPPAQGGGAARGATAPT</sequence>
<feature type="transmembrane region" description="Helical" evidence="6">
    <location>
        <begin position="105"/>
        <end position="124"/>
    </location>
</feature>
<evidence type="ECO:0000259" key="7">
    <source>
        <dbReference type="PROSITE" id="PS50089"/>
    </source>
</evidence>
<keyword evidence="3" id="KW-0862">Zinc</keyword>
<feature type="transmembrane region" description="Helical" evidence="6">
    <location>
        <begin position="251"/>
        <end position="274"/>
    </location>
</feature>
<name>A0A836CE73_9STRA</name>
<feature type="transmembrane region" description="Helical" evidence="6">
    <location>
        <begin position="294"/>
        <end position="319"/>
    </location>
</feature>
<dbReference type="GO" id="GO:0008270">
    <property type="term" value="F:zinc ion binding"/>
    <property type="evidence" value="ECO:0007669"/>
    <property type="project" value="UniProtKB-KW"/>
</dbReference>
<dbReference type="InterPro" id="IPR001841">
    <property type="entry name" value="Znf_RING"/>
</dbReference>
<dbReference type="Gene3D" id="3.30.40.10">
    <property type="entry name" value="Zinc/RING finger domain, C3HC4 (zinc finger)"/>
    <property type="match status" value="1"/>
</dbReference>
<feature type="transmembrane region" description="Helical" evidence="6">
    <location>
        <begin position="176"/>
        <end position="197"/>
    </location>
</feature>
<evidence type="ECO:0000256" key="1">
    <source>
        <dbReference type="ARBA" id="ARBA00022723"/>
    </source>
</evidence>
<dbReference type="EMBL" id="JAFCMP010000246">
    <property type="protein sequence ID" value="KAG5182409.1"/>
    <property type="molecule type" value="Genomic_DNA"/>
</dbReference>
<evidence type="ECO:0000313" key="8">
    <source>
        <dbReference type="EMBL" id="KAG5182409.1"/>
    </source>
</evidence>
<feature type="region of interest" description="Disordered" evidence="5">
    <location>
        <begin position="480"/>
        <end position="504"/>
    </location>
</feature>
<evidence type="ECO:0000256" key="2">
    <source>
        <dbReference type="ARBA" id="ARBA00022771"/>
    </source>
</evidence>
<keyword evidence="9" id="KW-1185">Reference proteome</keyword>
<feature type="compositionally biased region" description="Low complexity" evidence="5">
    <location>
        <begin position="516"/>
        <end position="543"/>
    </location>
</feature>
<keyword evidence="6" id="KW-0472">Membrane</keyword>
<proteinExistence type="predicted"/>
<feature type="transmembrane region" description="Helical" evidence="6">
    <location>
        <begin position="136"/>
        <end position="156"/>
    </location>
</feature>